<comment type="subcellular location">
    <subcellularLocation>
        <location evidence="1 15">Mitochondrion inner membrane</location>
    </subcellularLocation>
</comment>
<evidence type="ECO:0000256" key="7">
    <source>
        <dbReference type="ARBA" id="ARBA00022990"/>
    </source>
</evidence>
<accession>A0A8C3BMI4</accession>
<evidence type="ECO:0000256" key="3">
    <source>
        <dbReference type="ARBA" id="ARBA00022448"/>
    </source>
</evidence>
<evidence type="ECO:0000256" key="8">
    <source>
        <dbReference type="ARBA" id="ARBA00023065"/>
    </source>
</evidence>
<evidence type="ECO:0000256" key="10">
    <source>
        <dbReference type="ARBA" id="ARBA00023136"/>
    </source>
</evidence>
<evidence type="ECO:0000256" key="5">
    <source>
        <dbReference type="ARBA" id="ARBA00022781"/>
    </source>
</evidence>
<proteinExistence type="inferred from homology"/>
<keyword evidence="9 15" id="KW-0496">Mitochondrion</keyword>
<keyword evidence="6 15" id="KW-0999">Mitochondrion inner membrane</keyword>
<keyword evidence="11 15" id="KW-0066">ATP synthesis</keyword>
<keyword evidence="10" id="KW-0472">Membrane</keyword>
<evidence type="ECO:0000256" key="9">
    <source>
        <dbReference type="ARBA" id="ARBA00023128"/>
    </source>
</evidence>
<comment type="function">
    <text evidence="12 15">Subunit e, of the mitochondrial membrane ATP synthase complex (F(1)F(0) ATP synthase or Complex V) that produces ATP from ADP in the presence of a proton gradient across the membrane which is generated by electron transport complexes of the respiratory chain. ATP synthase complex consist of a soluble F(1) head domain - the catalytic core - and a membrane F(1) domain - the membrane proton channel. These two domains are linked by a central stalk rotating inside the F(1) region and a stationary peripheral stalk. During catalysis, ATP synthesis in the catalytic domain of F(1) is coupled via a rotary mechanism of the central stalk subunits to proton translocation. In vivo, can only synthesize ATP although its ATP hydrolase activity can be activated artificially in vitro. Part of the complex F(0) domain.</text>
</comment>
<dbReference type="GO" id="GO:0045259">
    <property type="term" value="C:proton-transporting ATP synthase complex"/>
    <property type="evidence" value="ECO:0007669"/>
    <property type="project" value="UniProtKB-UniRule"/>
</dbReference>
<keyword evidence="16" id="KW-0175">Coiled coil</keyword>
<keyword evidence="4 15" id="KW-0138">CF(0)</keyword>
<evidence type="ECO:0000256" key="12">
    <source>
        <dbReference type="ARBA" id="ARBA00057306"/>
    </source>
</evidence>
<keyword evidence="7" id="KW-0007">Acetylation</keyword>
<dbReference type="Proteomes" id="UP000694556">
    <property type="component" value="Chromosome Z"/>
</dbReference>
<name>A0A8C3BMI4_CAIMO</name>
<keyword evidence="3 15" id="KW-0813">Transport</keyword>
<comment type="subunit">
    <text evidence="15">F-type ATPases have 2 components, CF(1) - the catalytic core - and CF(0) - the membrane proton channel. CF(1) and CF(0) have multiple subunits.</text>
</comment>
<evidence type="ECO:0000256" key="6">
    <source>
        <dbReference type="ARBA" id="ARBA00022792"/>
    </source>
</evidence>
<dbReference type="Ensembl" id="ENSCMMT00000008820.1">
    <property type="protein sequence ID" value="ENSCMMP00000008014.1"/>
    <property type="gene ID" value="ENSCMMG00000005075.1"/>
</dbReference>
<comment type="similarity">
    <text evidence="2 15">Belongs to the ATPase e subunit family.</text>
</comment>
<dbReference type="GO" id="GO:0015986">
    <property type="term" value="P:proton motive force-driven ATP synthesis"/>
    <property type="evidence" value="ECO:0007669"/>
    <property type="project" value="InterPro"/>
</dbReference>
<reference evidence="17" key="3">
    <citation type="submission" date="2025-09" db="UniProtKB">
        <authorList>
            <consortium name="Ensembl"/>
        </authorList>
    </citation>
    <scope>IDENTIFICATION</scope>
</reference>
<evidence type="ECO:0000313" key="17">
    <source>
        <dbReference type="Ensembl" id="ENSCMMP00000008014.1"/>
    </source>
</evidence>
<comment type="subunit">
    <text evidence="13">Component of the ATP synthase complex composed at least of ATP5F1A/subunit alpha, ATP5F1B/subunit beta, ATP5MC1/subunit c (homooctomer), MT-ATP6/subunit a, MT-ATP8/subunit 8, ATP5ME/subunit e, ATP5MF/subunit f, ATP5MG/subunit g, ATP5MK/subunit k, ATP5MJ/subunit j, ATP5F1C/subunit gamma, ATP5F1D/subunit delta, ATP5F1E/subunit epsilon, ATP5PF/subunit F6, ATP5PB/subunit b, ATP5PD/subunit d, ATP5PO/subunit OSCP. ATP synthase complex consists of a soluble F(1) head domain (subunits alpha(3) and beta(3)) - the catalytic core - and a membrane F(0) domain - the membrane proton channel (subunits c, a, 8, e, f, g, k and j). These two domains are linked by a central stalk (subunits gamma, delta, and epsilon) rotating inside the F1 region and a stationary peripheral stalk (subunits F6, b, d, and OSCP).</text>
</comment>
<dbReference type="GO" id="GO:0015078">
    <property type="term" value="F:proton transmembrane transporter activity"/>
    <property type="evidence" value="ECO:0007669"/>
    <property type="project" value="InterPro"/>
</dbReference>
<evidence type="ECO:0000256" key="11">
    <source>
        <dbReference type="ARBA" id="ARBA00023310"/>
    </source>
</evidence>
<protein>
    <recommendedName>
        <fullName evidence="14 15">ATP synthase F(0) complex subunit e, mitochondrial</fullName>
    </recommendedName>
</protein>
<keyword evidence="5 15" id="KW-0375">Hydrogen ion transport</keyword>
<keyword evidence="8 15" id="KW-0406">Ion transport</keyword>
<dbReference type="AlphaFoldDB" id="A0A8C3BMI4"/>
<dbReference type="GO" id="GO:0005743">
    <property type="term" value="C:mitochondrial inner membrane"/>
    <property type="evidence" value="ECO:0007669"/>
    <property type="project" value="UniProtKB-SubCell"/>
</dbReference>
<evidence type="ECO:0000256" key="2">
    <source>
        <dbReference type="ARBA" id="ARBA00007333"/>
    </source>
</evidence>
<evidence type="ECO:0000313" key="18">
    <source>
        <dbReference type="Proteomes" id="UP000694556"/>
    </source>
</evidence>
<evidence type="ECO:0000256" key="13">
    <source>
        <dbReference type="ARBA" id="ARBA00064647"/>
    </source>
</evidence>
<keyword evidence="18" id="KW-1185">Reference proteome</keyword>
<dbReference type="PANTHER" id="PTHR12427:SF1">
    <property type="entry name" value="ATP SYNTHASE SUBUNIT E, MITOCHONDRIAL"/>
    <property type="match status" value="1"/>
</dbReference>
<dbReference type="PANTHER" id="PTHR12427">
    <property type="entry name" value="ATP SYNTHASE E CHAIN, MITOCHONDRIAL"/>
    <property type="match status" value="1"/>
</dbReference>
<evidence type="ECO:0000256" key="15">
    <source>
        <dbReference type="RuleBase" id="RU367005"/>
    </source>
</evidence>
<dbReference type="InterPro" id="IPR008386">
    <property type="entry name" value="ATP_synth_F0_esu_mt"/>
</dbReference>
<evidence type="ECO:0000256" key="14">
    <source>
        <dbReference type="ARBA" id="ARBA00074682"/>
    </source>
</evidence>
<sequence length="108" mass="12133">MIPPVQVSPLIKFTRYSALLMGMIYGKKRYDYLKPIAEEERRVEAEEKKKREELERIAKELAEGNRAHYLSSAAALCAPKVPSHGLQALCVHRPVARARKGSPSCPCV</sequence>
<evidence type="ECO:0000256" key="1">
    <source>
        <dbReference type="ARBA" id="ARBA00004273"/>
    </source>
</evidence>
<reference evidence="17" key="1">
    <citation type="submission" date="2018-09" db="EMBL/GenBank/DDBJ databases">
        <title>Common duck and Muscovy duck high density SNP chip.</title>
        <authorList>
            <person name="Vignal A."/>
            <person name="Thebault N."/>
            <person name="Warren W.C."/>
        </authorList>
    </citation>
    <scope>NUCLEOTIDE SEQUENCE [LARGE SCALE GENOMIC DNA]</scope>
</reference>
<organism evidence="17 18">
    <name type="scientific">Cairina moschata</name>
    <name type="common">Muscovy duck</name>
    <dbReference type="NCBI Taxonomy" id="8855"/>
    <lineage>
        <taxon>Eukaryota</taxon>
        <taxon>Metazoa</taxon>
        <taxon>Chordata</taxon>
        <taxon>Craniata</taxon>
        <taxon>Vertebrata</taxon>
        <taxon>Euteleostomi</taxon>
        <taxon>Archelosauria</taxon>
        <taxon>Archosauria</taxon>
        <taxon>Dinosauria</taxon>
        <taxon>Saurischia</taxon>
        <taxon>Theropoda</taxon>
        <taxon>Coelurosauria</taxon>
        <taxon>Aves</taxon>
        <taxon>Neognathae</taxon>
        <taxon>Galloanserae</taxon>
        <taxon>Anseriformes</taxon>
        <taxon>Anatidae</taxon>
        <taxon>Anatinae</taxon>
        <taxon>Cairina</taxon>
    </lineage>
</organism>
<evidence type="ECO:0000256" key="4">
    <source>
        <dbReference type="ARBA" id="ARBA00022547"/>
    </source>
</evidence>
<reference evidence="17" key="2">
    <citation type="submission" date="2025-08" db="UniProtKB">
        <authorList>
            <consortium name="Ensembl"/>
        </authorList>
    </citation>
    <scope>IDENTIFICATION</scope>
</reference>
<dbReference type="Pfam" id="PF05680">
    <property type="entry name" value="ATP-synt_E"/>
    <property type="match status" value="1"/>
</dbReference>
<evidence type="ECO:0000256" key="16">
    <source>
        <dbReference type="SAM" id="Coils"/>
    </source>
</evidence>
<feature type="coiled-coil region" evidence="16">
    <location>
        <begin position="36"/>
        <end position="64"/>
    </location>
</feature>